<accession>A0A2H1WPW8</accession>
<dbReference type="AlphaFoldDB" id="A0A2H1WPW8"/>
<evidence type="ECO:0000313" key="1">
    <source>
        <dbReference type="EMBL" id="SOQ55078.1"/>
    </source>
</evidence>
<proteinExistence type="predicted"/>
<protein>
    <submittedName>
        <fullName evidence="1">SFRICE_030819</fullName>
    </submittedName>
</protein>
<gene>
    <name evidence="1" type="ORF">SFRICE_030819</name>
</gene>
<reference evidence="1" key="1">
    <citation type="submission" date="2016-07" db="EMBL/GenBank/DDBJ databases">
        <authorList>
            <person name="Bretaudeau A."/>
        </authorList>
    </citation>
    <scope>NUCLEOTIDE SEQUENCE</scope>
    <source>
        <strain evidence="1">Rice</strain>
        <tissue evidence="1">Whole body</tissue>
    </source>
</reference>
<dbReference type="EMBL" id="ODYU01010156">
    <property type="protein sequence ID" value="SOQ55078.1"/>
    <property type="molecule type" value="Genomic_DNA"/>
</dbReference>
<name>A0A2H1WPW8_SPOFR</name>
<organism evidence="1">
    <name type="scientific">Spodoptera frugiperda</name>
    <name type="common">Fall armyworm</name>
    <dbReference type="NCBI Taxonomy" id="7108"/>
    <lineage>
        <taxon>Eukaryota</taxon>
        <taxon>Metazoa</taxon>
        <taxon>Ecdysozoa</taxon>
        <taxon>Arthropoda</taxon>
        <taxon>Hexapoda</taxon>
        <taxon>Insecta</taxon>
        <taxon>Pterygota</taxon>
        <taxon>Neoptera</taxon>
        <taxon>Endopterygota</taxon>
        <taxon>Lepidoptera</taxon>
        <taxon>Glossata</taxon>
        <taxon>Ditrysia</taxon>
        <taxon>Noctuoidea</taxon>
        <taxon>Noctuidae</taxon>
        <taxon>Amphipyrinae</taxon>
        <taxon>Spodoptera</taxon>
    </lineage>
</organism>
<sequence>MVDNVIVSSGVVYYTDLVESSTNFHSHSCPWDAPDFNVPVFSWLYLLYVDPSLQELQRYGRLRRACPIKKKRLSDGARHDSAQLRESVVCSQSCRCRRRHRALGQLASRTVTRDSGFETGSSVQCATVKPCESAALMRAEPAAAARQSQRVSPCPERLDARVCRA</sequence>